<dbReference type="GO" id="GO:0016992">
    <property type="term" value="F:lipoate synthase activity"/>
    <property type="evidence" value="ECO:0007669"/>
    <property type="project" value="UniProtKB-UniRule"/>
</dbReference>
<dbReference type="PANTHER" id="PTHR10949:SF0">
    <property type="entry name" value="LIPOYL SYNTHASE, MITOCHONDRIAL"/>
    <property type="match status" value="1"/>
</dbReference>
<dbReference type="GO" id="GO:0051539">
    <property type="term" value="F:4 iron, 4 sulfur cluster binding"/>
    <property type="evidence" value="ECO:0007669"/>
    <property type="project" value="UniProtKB-UniRule"/>
</dbReference>
<dbReference type="InterPro" id="IPR007197">
    <property type="entry name" value="rSAM"/>
</dbReference>
<dbReference type="PANTHER" id="PTHR10949">
    <property type="entry name" value="LIPOYL SYNTHASE"/>
    <property type="match status" value="1"/>
</dbReference>
<dbReference type="SFLD" id="SFLDF00271">
    <property type="entry name" value="lipoyl_synthase"/>
    <property type="match status" value="1"/>
</dbReference>
<accession>C6HV58</accession>
<keyword evidence="11" id="KW-1185">Reference proteome</keyword>
<dbReference type="SFLD" id="SFLDG01058">
    <property type="entry name" value="lipoyl_synthase_like"/>
    <property type="match status" value="1"/>
</dbReference>
<evidence type="ECO:0000256" key="8">
    <source>
        <dbReference type="HAMAP-Rule" id="MF_00206"/>
    </source>
</evidence>
<dbReference type="SUPFAM" id="SSF102114">
    <property type="entry name" value="Radical SAM enzymes"/>
    <property type="match status" value="1"/>
</dbReference>
<gene>
    <name evidence="8" type="primary">lipA</name>
    <name evidence="10" type="ORF">UBAL3_78920022</name>
</gene>
<dbReference type="NCBIfam" id="NF004019">
    <property type="entry name" value="PRK05481.1"/>
    <property type="match status" value="1"/>
</dbReference>
<keyword evidence="1 8" id="KW-0004">4Fe-4S</keyword>
<evidence type="ECO:0000256" key="5">
    <source>
        <dbReference type="ARBA" id="ARBA00023004"/>
    </source>
</evidence>
<evidence type="ECO:0000256" key="7">
    <source>
        <dbReference type="ARBA" id="ARBA00047326"/>
    </source>
</evidence>
<dbReference type="EMBL" id="GG693862">
    <property type="protein sequence ID" value="EES53432.1"/>
    <property type="molecule type" value="Genomic_DNA"/>
</dbReference>
<keyword evidence="3 8" id="KW-0949">S-adenosyl-L-methionine</keyword>
<dbReference type="HAMAP" id="MF_00206">
    <property type="entry name" value="Lipoyl_synth"/>
    <property type="match status" value="1"/>
</dbReference>
<dbReference type="EC" id="2.8.1.8" evidence="8"/>
<dbReference type="NCBIfam" id="NF009544">
    <property type="entry name" value="PRK12928.1"/>
    <property type="match status" value="1"/>
</dbReference>
<reference evidence="10 11" key="1">
    <citation type="journal article" date="2009" name="Appl. Environ. Microbiol.">
        <title>Community genomic and proteomic analyses of chemoautotrophic iron-oxidizing "Leptospirillum rubarum" (Group II) and "Leptospirillum ferrodiazotrophum" (Group III) bacteria in acid mine drainage biofilms.</title>
        <authorList>
            <person name="Goltsman D.S."/>
            <person name="Denef V.J."/>
            <person name="Singer S.W."/>
            <person name="VerBerkmoes N.C."/>
            <person name="Lefsrud M."/>
            <person name="Mueller R.S."/>
            <person name="Dick G.J."/>
            <person name="Sun C.L."/>
            <person name="Wheeler K.E."/>
            <person name="Zemla A."/>
            <person name="Baker B.J."/>
            <person name="Hauser L."/>
            <person name="Land M."/>
            <person name="Shah M.B."/>
            <person name="Thelen M.P."/>
            <person name="Hettich R.L."/>
            <person name="Banfield J.F."/>
        </authorList>
    </citation>
    <scope>NUCLEOTIDE SEQUENCE [LARGE SCALE GENOMIC DNA]</scope>
</reference>
<comment type="pathway">
    <text evidence="8">Protein modification; protein lipoylation via endogenous pathway; protein N(6)-(lipoyl)lysine from octanoyl-[acyl-carrier-protein]: step 2/2.</text>
</comment>
<sequence length="304" mass="33222">MTEDFLPLSAVDFPMQPVRPLPAPKPDWLRVRPPLGPEVAGMKARLRLHGLATVCEEASCPNLGSCFREGVATIMILGRVCTRACPFCDVDHGRPAPPDPDEPERVARMASETGIRYLVVTSVDRDDLADGGAGHFAEVVKALRRRLPSVGVEILVPDFRHCLDKALPVLGTILPTVFNHNLETVPRLYGRVRPGADYRHSLSLLSRFSALSPGTPVKSGIMVGMGERRDEIEEVLRDMREAGVTMVTVGQYLPPSLKHLPVERYLTPSEFDEIGAVAKGLGFHAVESAPLVRSSYHAERLLGA</sequence>
<feature type="binding site" evidence="8">
    <location>
        <position position="81"/>
    </location>
    <ligand>
        <name>[4Fe-4S] cluster</name>
        <dbReference type="ChEBI" id="CHEBI:49883"/>
        <label>2</label>
        <note>4Fe-4S-S-AdoMet</note>
    </ligand>
</feature>
<proteinExistence type="inferred from homology"/>
<dbReference type="Pfam" id="PF04055">
    <property type="entry name" value="Radical_SAM"/>
    <property type="match status" value="1"/>
</dbReference>
<keyword evidence="6 8" id="KW-0411">Iron-sulfur</keyword>
<dbReference type="GO" id="GO:0046872">
    <property type="term" value="F:metal ion binding"/>
    <property type="evidence" value="ECO:0007669"/>
    <property type="project" value="UniProtKB-KW"/>
</dbReference>
<keyword evidence="4 8" id="KW-0479">Metal-binding</keyword>
<feature type="binding site" evidence="8">
    <location>
        <position position="88"/>
    </location>
    <ligand>
        <name>[4Fe-4S] cluster</name>
        <dbReference type="ChEBI" id="CHEBI:49883"/>
        <label>2</label>
        <note>4Fe-4S-S-AdoMet</note>
    </ligand>
</feature>
<evidence type="ECO:0000256" key="6">
    <source>
        <dbReference type="ARBA" id="ARBA00023014"/>
    </source>
</evidence>
<evidence type="ECO:0000256" key="3">
    <source>
        <dbReference type="ARBA" id="ARBA00022691"/>
    </source>
</evidence>
<dbReference type="CDD" id="cd01335">
    <property type="entry name" value="Radical_SAM"/>
    <property type="match status" value="1"/>
</dbReference>
<dbReference type="SFLD" id="SFLDS00029">
    <property type="entry name" value="Radical_SAM"/>
    <property type="match status" value="1"/>
</dbReference>
<feature type="binding site" evidence="8">
    <location>
        <position position="60"/>
    </location>
    <ligand>
        <name>[4Fe-4S] cluster</name>
        <dbReference type="ChEBI" id="CHEBI:49883"/>
        <label>1</label>
    </ligand>
</feature>
<dbReference type="GO" id="GO:0009249">
    <property type="term" value="P:protein lipoylation"/>
    <property type="evidence" value="ECO:0007669"/>
    <property type="project" value="UniProtKB-UniRule"/>
</dbReference>
<dbReference type="PIRSF" id="PIRSF005963">
    <property type="entry name" value="Lipoyl_synth"/>
    <property type="match status" value="1"/>
</dbReference>
<evidence type="ECO:0000259" key="9">
    <source>
        <dbReference type="PROSITE" id="PS51918"/>
    </source>
</evidence>
<feature type="binding site" evidence="8">
    <location>
        <position position="66"/>
    </location>
    <ligand>
        <name>[4Fe-4S] cluster</name>
        <dbReference type="ChEBI" id="CHEBI:49883"/>
        <label>1</label>
    </ligand>
</feature>
<organism evidence="10 11">
    <name type="scientific">Leptospirillum ferrodiazotrophum</name>
    <dbReference type="NCBI Taxonomy" id="412449"/>
    <lineage>
        <taxon>Bacteria</taxon>
        <taxon>Pseudomonadati</taxon>
        <taxon>Nitrospirota</taxon>
        <taxon>Nitrospiria</taxon>
        <taxon>Nitrospirales</taxon>
        <taxon>Nitrospiraceae</taxon>
        <taxon>Leptospirillum</taxon>
    </lineage>
</organism>
<dbReference type="InterPro" id="IPR006638">
    <property type="entry name" value="Elp3/MiaA/NifB-like_rSAM"/>
</dbReference>
<dbReference type="Proteomes" id="UP000009374">
    <property type="component" value="Unassembled WGS sequence"/>
</dbReference>
<feature type="domain" description="Radical SAM core" evidence="9">
    <location>
        <begin position="67"/>
        <end position="284"/>
    </location>
</feature>
<evidence type="ECO:0000256" key="4">
    <source>
        <dbReference type="ARBA" id="ARBA00022723"/>
    </source>
</evidence>
<evidence type="ECO:0000256" key="2">
    <source>
        <dbReference type="ARBA" id="ARBA00022679"/>
    </source>
</evidence>
<comment type="subcellular location">
    <subcellularLocation>
        <location evidence="8">Cytoplasm</location>
    </subcellularLocation>
</comment>
<comment type="function">
    <text evidence="8">Catalyzes the radical-mediated insertion of two sulfur atoms into the C-6 and C-8 positions of the octanoyl moiety bound to the lipoyl domains of lipoate-dependent enzymes, thereby converting the octanoylated domains into lipoylated derivatives.</text>
</comment>
<name>C6HV58_9BACT</name>
<dbReference type="SMART" id="SM00729">
    <property type="entry name" value="Elp3"/>
    <property type="match status" value="1"/>
</dbReference>
<feature type="binding site" evidence="8">
    <location>
        <position position="295"/>
    </location>
    <ligand>
        <name>[4Fe-4S] cluster</name>
        <dbReference type="ChEBI" id="CHEBI:49883"/>
        <label>1</label>
    </ligand>
</feature>
<evidence type="ECO:0000313" key="11">
    <source>
        <dbReference type="Proteomes" id="UP000009374"/>
    </source>
</evidence>
<protein>
    <recommendedName>
        <fullName evidence="8">Lipoyl synthase</fullName>
        <ecNumber evidence="8">2.8.1.8</ecNumber>
    </recommendedName>
    <alternativeName>
        <fullName evidence="8">Lip-syn</fullName>
        <shortName evidence="8">LS</shortName>
    </alternativeName>
    <alternativeName>
        <fullName evidence="8">Lipoate synthase</fullName>
    </alternativeName>
    <alternativeName>
        <fullName evidence="8">Lipoic acid synthase</fullName>
    </alternativeName>
    <alternativeName>
        <fullName evidence="8">Sulfur insertion protein LipA</fullName>
    </alternativeName>
</protein>
<feature type="binding site" evidence="8">
    <location>
        <position position="85"/>
    </location>
    <ligand>
        <name>[4Fe-4S] cluster</name>
        <dbReference type="ChEBI" id="CHEBI:49883"/>
        <label>2</label>
        <note>4Fe-4S-S-AdoMet</note>
    </ligand>
</feature>
<dbReference type="UniPathway" id="UPA00538">
    <property type="reaction ID" value="UER00593"/>
</dbReference>
<comment type="similarity">
    <text evidence="8">Belongs to the radical SAM superfamily. Lipoyl synthase family.</text>
</comment>
<comment type="catalytic activity">
    <reaction evidence="7 8">
        <text>[[Fe-S] cluster scaffold protein carrying a second [4Fe-4S](2+) cluster] + N(6)-octanoyl-L-lysyl-[protein] + 2 oxidized [2Fe-2S]-[ferredoxin] + 2 S-adenosyl-L-methionine + 4 H(+) = [[Fe-S] cluster scaffold protein] + N(6)-[(R)-dihydrolipoyl]-L-lysyl-[protein] + 4 Fe(3+) + 2 hydrogen sulfide + 2 5'-deoxyadenosine + 2 L-methionine + 2 reduced [2Fe-2S]-[ferredoxin]</text>
        <dbReference type="Rhea" id="RHEA:16585"/>
        <dbReference type="Rhea" id="RHEA-COMP:9928"/>
        <dbReference type="Rhea" id="RHEA-COMP:10000"/>
        <dbReference type="Rhea" id="RHEA-COMP:10001"/>
        <dbReference type="Rhea" id="RHEA-COMP:10475"/>
        <dbReference type="Rhea" id="RHEA-COMP:14568"/>
        <dbReference type="Rhea" id="RHEA-COMP:14569"/>
        <dbReference type="ChEBI" id="CHEBI:15378"/>
        <dbReference type="ChEBI" id="CHEBI:17319"/>
        <dbReference type="ChEBI" id="CHEBI:29034"/>
        <dbReference type="ChEBI" id="CHEBI:29919"/>
        <dbReference type="ChEBI" id="CHEBI:33722"/>
        <dbReference type="ChEBI" id="CHEBI:33737"/>
        <dbReference type="ChEBI" id="CHEBI:33738"/>
        <dbReference type="ChEBI" id="CHEBI:57844"/>
        <dbReference type="ChEBI" id="CHEBI:59789"/>
        <dbReference type="ChEBI" id="CHEBI:78809"/>
        <dbReference type="ChEBI" id="CHEBI:83100"/>
        <dbReference type="EC" id="2.8.1.8"/>
    </reaction>
</comment>
<dbReference type="PROSITE" id="PS51918">
    <property type="entry name" value="RADICAL_SAM"/>
    <property type="match status" value="1"/>
</dbReference>
<dbReference type="InterPro" id="IPR003698">
    <property type="entry name" value="Lipoyl_synth"/>
</dbReference>
<dbReference type="Gene3D" id="3.20.20.70">
    <property type="entry name" value="Aldolase class I"/>
    <property type="match status" value="1"/>
</dbReference>
<comment type="cofactor">
    <cofactor evidence="8">
        <name>[4Fe-4S] cluster</name>
        <dbReference type="ChEBI" id="CHEBI:49883"/>
    </cofactor>
    <text evidence="8">Binds 2 [4Fe-4S] clusters per subunit. One cluster is coordinated with 3 cysteines and an exchangeable S-adenosyl-L-methionine.</text>
</comment>
<keyword evidence="8" id="KW-0963">Cytoplasm</keyword>
<dbReference type="GO" id="GO:0005737">
    <property type="term" value="C:cytoplasm"/>
    <property type="evidence" value="ECO:0007669"/>
    <property type="project" value="UniProtKB-SubCell"/>
</dbReference>
<dbReference type="NCBIfam" id="TIGR00510">
    <property type="entry name" value="lipA"/>
    <property type="match status" value="1"/>
</dbReference>
<evidence type="ECO:0000313" key="10">
    <source>
        <dbReference type="EMBL" id="EES53432.1"/>
    </source>
</evidence>
<dbReference type="InterPro" id="IPR013785">
    <property type="entry name" value="Aldolase_TIM"/>
</dbReference>
<dbReference type="AlphaFoldDB" id="C6HV58"/>
<evidence type="ECO:0000256" key="1">
    <source>
        <dbReference type="ARBA" id="ARBA00022485"/>
    </source>
</evidence>
<keyword evidence="5 8" id="KW-0408">Iron</keyword>
<keyword evidence="2 8" id="KW-0808">Transferase</keyword>
<feature type="binding site" evidence="8">
    <location>
        <position position="55"/>
    </location>
    <ligand>
        <name>[4Fe-4S] cluster</name>
        <dbReference type="ChEBI" id="CHEBI:49883"/>
        <label>1</label>
    </ligand>
</feature>
<dbReference type="InterPro" id="IPR058240">
    <property type="entry name" value="rSAM_sf"/>
</dbReference>